<dbReference type="OrthoDB" id="9332038at2759"/>
<feature type="domain" description="Protein kinase" evidence="8">
    <location>
        <begin position="57"/>
        <end position="373"/>
    </location>
</feature>
<name>A0A8J6ATS9_9EUKA</name>
<evidence type="ECO:0000256" key="2">
    <source>
        <dbReference type="ARBA" id="ARBA00022679"/>
    </source>
</evidence>
<evidence type="ECO:0000256" key="4">
    <source>
        <dbReference type="ARBA" id="ARBA00022777"/>
    </source>
</evidence>
<dbReference type="Gene3D" id="1.10.510.10">
    <property type="entry name" value="Transferase(Phosphotransferase) domain 1"/>
    <property type="match status" value="1"/>
</dbReference>
<keyword evidence="2" id="KW-0808">Transferase</keyword>
<dbReference type="InterPro" id="IPR008271">
    <property type="entry name" value="Ser/Thr_kinase_AS"/>
</dbReference>
<dbReference type="InterPro" id="IPR011009">
    <property type="entry name" value="Kinase-like_dom_sf"/>
</dbReference>
<evidence type="ECO:0000256" key="5">
    <source>
        <dbReference type="ARBA" id="ARBA00022840"/>
    </source>
</evidence>
<reference evidence="9" key="1">
    <citation type="submission" date="2021-05" db="EMBL/GenBank/DDBJ databases">
        <title>A free-living protist that lacks canonical eukaryotic 1 DNA replication and segregation systems.</title>
        <authorList>
            <person name="Salas-Leiva D.E."/>
            <person name="Tromer E.C."/>
            <person name="Curtis B.A."/>
            <person name="Jerlstrom-Hultqvist J."/>
            <person name="Kolisko M."/>
            <person name="Yi Z."/>
            <person name="Salas-Leiva J.S."/>
            <person name="Gallot-Lavallee L."/>
            <person name="Kops G.J.P.L."/>
            <person name="Archibald J.M."/>
            <person name="Simpson A.G.B."/>
            <person name="Roger A.J."/>
        </authorList>
    </citation>
    <scope>NUCLEOTIDE SEQUENCE</scope>
    <source>
        <strain evidence="9">BICM</strain>
    </source>
</reference>
<gene>
    <name evidence="9" type="ORF">J8273_4040</name>
</gene>
<evidence type="ECO:0000313" key="9">
    <source>
        <dbReference type="EMBL" id="KAG9394396.1"/>
    </source>
</evidence>
<keyword evidence="4 9" id="KW-0418">Kinase</keyword>
<keyword evidence="1 7" id="KW-0723">Serine/threonine-protein kinase</keyword>
<dbReference type="PANTHER" id="PTHR24058:SF28">
    <property type="entry name" value="SERINE_THREONINE-PROTEIN KINASE MINIBRAIN"/>
    <property type="match status" value="1"/>
</dbReference>
<comment type="caution">
    <text evidence="9">The sequence shown here is derived from an EMBL/GenBank/DDBJ whole genome shotgun (WGS) entry which is preliminary data.</text>
</comment>
<dbReference type="GO" id="GO:0004674">
    <property type="term" value="F:protein serine/threonine kinase activity"/>
    <property type="evidence" value="ECO:0007669"/>
    <property type="project" value="UniProtKB-KW"/>
</dbReference>
<feature type="binding site" evidence="6">
    <location>
        <position position="86"/>
    </location>
    <ligand>
        <name>ATP</name>
        <dbReference type="ChEBI" id="CHEBI:30616"/>
    </ligand>
</feature>
<dbReference type="InterPro" id="IPR050494">
    <property type="entry name" value="Ser_Thr_dual-spec_kinase"/>
</dbReference>
<sequence>MQAAHPCQRPLYKLSVDLLRTYKKVNSVYYARKKRNGDDDENYDLIVHAGDIFDNRYRVTGFIGKGSFGLVVKCFDMVAEEHVAVKVIKNRRPFRHQGSIEIKLLSFLNKRDPDDQFCILRLKRSFEWKNHICIVQELLSYNLYDLLRHTQFRGVSLNLVKKFGHQILCSLLFLAMPEIDIVHCDLKPENILLRNHRRSTVKLIDFGSSCRRTERVFSYIQSRFYRSPEVLVNHSNITQAVDMWSLACILVELHTGKPLFPGKNEFDQVRKIVEVLGLPPASMLQAAPQAKVSKFFNALPDGTFQLKGSQAQKFPLPAKTVRVLLESHEPNSAFMSPNHKEECAMLVDLVGRMLEYDPKYRITPSEALDHDFFKSLAKEKE</sequence>
<comment type="similarity">
    <text evidence="7">Belongs to the protein kinase superfamily.</text>
</comment>
<evidence type="ECO:0000256" key="6">
    <source>
        <dbReference type="PROSITE-ProRule" id="PRU10141"/>
    </source>
</evidence>
<dbReference type="EMBL" id="JAHDYR010000015">
    <property type="protein sequence ID" value="KAG9394396.1"/>
    <property type="molecule type" value="Genomic_DNA"/>
</dbReference>
<dbReference type="SUPFAM" id="SSF56112">
    <property type="entry name" value="Protein kinase-like (PK-like)"/>
    <property type="match status" value="1"/>
</dbReference>
<dbReference type="GO" id="GO:0005524">
    <property type="term" value="F:ATP binding"/>
    <property type="evidence" value="ECO:0007669"/>
    <property type="project" value="UniProtKB-UniRule"/>
</dbReference>
<organism evidence="9 10">
    <name type="scientific">Carpediemonas membranifera</name>
    <dbReference type="NCBI Taxonomy" id="201153"/>
    <lineage>
        <taxon>Eukaryota</taxon>
        <taxon>Metamonada</taxon>
        <taxon>Carpediemonas-like organisms</taxon>
        <taxon>Carpediemonas</taxon>
    </lineage>
</organism>
<dbReference type="Gene3D" id="3.30.200.20">
    <property type="entry name" value="Phosphorylase Kinase, domain 1"/>
    <property type="match status" value="1"/>
</dbReference>
<dbReference type="Proteomes" id="UP000717585">
    <property type="component" value="Unassembled WGS sequence"/>
</dbReference>
<dbReference type="PANTHER" id="PTHR24058">
    <property type="entry name" value="DUAL SPECIFICITY PROTEIN KINASE"/>
    <property type="match status" value="1"/>
</dbReference>
<evidence type="ECO:0000256" key="1">
    <source>
        <dbReference type="ARBA" id="ARBA00022527"/>
    </source>
</evidence>
<dbReference type="PROSITE" id="PS50011">
    <property type="entry name" value="PROTEIN_KINASE_DOM"/>
    <property type="match status" value="1"/>
</dbReference>
<dbReference type="PROSITE" id="PS00107">
    <property type="entry name" value="PROTEIN_KINASE_ATP"/>
    <property type="match status" value="1"/>
</dbReference>
<accession>A0A8J6ATS9</accession>
<evidence type="ECO:0000259" key="8">
    <source>
        <dbReference type="PROSITE" id="PS50011"/>
    </source>
</evidence>
<proteinExistence type="inferred from homology"/>
<keyword evidence="10" id="KW-1185">Reference proteome</keyword>
<dbReference type="InterPro" id="IPR017441">
    <property type="entry name" value="Protein_kinase_ATP_BS"/>
</dbReference>
<dbReference type="AlphaFoldDB" id="A0A8J6ATS9"/>
<dbReference type="Pfam" id="PF00069">
    <property type="entry name" value="Pkinase"/>
    <property type="match status" value="1"/>
</dbReference>
<keyword evidence="5 6" id="KW-0067">ATP-binding</keyword>
<evidence type="ECO:0000256" key="3">
    <source>
        <dbReference type="ARBA" id="ARBA00022741"/>
    </source>
</evidence>
<evidence type="ECO:0000256" key="7">
    <source>
        <dbReference type="RuleBase" id="RU000304"/>
    </source>
</evidence>
<dbReference type="SMART" id="SM00220">
    <property type="entry name" value="S_TKc"/>
    <property type="match status" value="1"/>
</dbReference>
<evidence type="ECO:0000313" key="10">
    <source>
        <dbReference type="Proteomes" id="UP000717585"/>
    </source>
</evidence>
<dbReference type="PROSITE" id="PS00108">
    <property type="entry name" value="PROTEIN_KINASE_ST"/>
    <property type="match status" value="1"/>
</dbReference>
<dbReference type="InterPro" id="IPR000719">
    <property type="entry name" value="Prot_kinase_dom"/>
</dbReference>
<protein>
    <submittedName>
        <fullName evidence="9">Protein kinase domain</fullName>
    </submittedName>
</protein>
<keyword evidence="3 6" id="KW-0547">Nucleotide-binding</keyword>